<evidence type="ECO:0000313" key="15">
    <source>
        <dbReference type="EMBL" id="ADE13457.1"/>
    </source>
</evidence>
<evidence type="ECO:0000256" key="9">
    <source>
        <dbReference type="ARBA" id="ARBA00066884"/>
    </source>
</evidence>
<dbReference type="eggNOG" id="COG0476">
    <property type="taxonomic scope" value="Bacteria"/>
</dbReference>
<keyword evidence="16" id="KW-1185">Reference proteome</keyword>
<dbReference type="PANTHER" id="PTHR10953">
    <property type="entry name" value="UBIQUITIN-ACTIVATING ENZYME E1"/>
    <property type="match status" value="1"/>
</dbReference>
<keyword evidence="3" id="KW-0808">Transferase</keyword>
<dbReference type="Proteomes" id="UP000001844">
    <property type="component" value="Chromosome"/>
</dbReference>
<dbReference type="Pfam" id="PF00899">
    <property type="entry name" value="ThiF"/>
    <property type="match status" value="1"/>
</dbReference>
<sequence>MNDQQLLRYSRQILLPQIDIEGQRKLLNARVLVIGVGGLGSPVALYLAGAGVGQLTLVDPDQVELSNLQRQILHDSEAIGLPKVESARRRLQDLNPEVEVRAVADRLEGEDLEAAVAQADVVVDGSDNFATRFAVNIACVRAGRPLVSGAAIRMEGQVAVFDSRRPEGACYHCLFREGEENEETCSQTGVIAPLLGIIGSVQAMETLKLLLGIGQSLQDRLLLFDALGMHWREIRIRRDPQCPICNDFQDRSQELAK</sequence>
<dbReference type="HOGENOM" id="CLU_013325_10_3_6"/>
<protein>
    <recommendedName>
        <fullName evidence="10">Molybdopterin-synthase adenylyltransferase</fullName>
        <ecNumber evidence="9">2.7.7.80</ecNumber>
    </recommendedName>
    <alternativeName>
        <fullName evidence="13">MoaD protein adenylase</fullName>
    </alternativeName>
    <alternativeName>
        <fullName evidence="11">Molybdopterin-converting factor subunit 1 adenylase</fullName>
    </alternativeName>
    <alternativeName>
        <fullName evidence="12">Sulfur carrier protein MoaD adenylyltransferase</fullName>
    </alternativeName>
</protein>
<dbReference type="PANTHER" id="PTHR10953:SF194">
    <property type="entry name" value="MOLYBDOPTERIN-SYNTHASE ADENYLYLTRANSFERASE"/>
    <property type="match status" value="1"/>
</dbReference>
<keyword evidence="5" id="KW-0067">ATP-binding</keyword>
<evidence type="ECO:0000256" key="12">
    <source>
        <dbReference type="ARBA" id="ARBA00075328"/>
    </source>
</evidence>
<organism evidence="15 16">
    <name type="scientific">Nitrosococcus halophilus (strain Nc4)</name>
    <dbReference type="NCBI Taxonomy" id="472759"/>
    <lineage>
        <taxon>Bacteria</taxon>
        <taxon>Pseudomonadati</taxon>
        <taxon>Pseudomonadota</taxon>
        <taxon>Gammaproteobacteria</taxon>
        <taxon>Chromatiales</taxon>
        <taxon>Chromatiaceae</taxon>
        <taxon>Nitrosococcus</taxon>
    </lineage>
</organism>
<evidence type="ECO:0000256" key="1">
    <source>
        <dbReference type="ARBA" id="ARBA00005046"/>
    </source>
</evidence>
<dbReference type="STRING" id="472759.Nhal_0256"/>
<dbReference type="GO" id="GO:0061605">
    <property type="term" value="F:molybdopterin-synthase adenylyltransferase activity"/>
    <property type="evidence" value="ECO:0007669"/>
    <property type="project" value="UniProtKB-EC"/>
</dbReference>
<gene>
    <name evidence="15" type="ordered locus">Nhal_0256</name>
</gene>
<dbReference type="InterPro" id="IPR045886">
    <property type="entry name" value="ThiF/MoeB/HesA"/>
</dbReference>
<accession>D5BUQ7</accession>
<comment type="function">
    <text evidence="7">Catalyzes the adenylation by ATP of the carboxyl group of the C-terminal glycine of sulfur carrier protein MoaD.</text>
</comment>
<evidence type="ECO:0000256" key="8">
    <source>
        <dbReference type="ARBA" id="ARBA00063809"/>
    </source>
</evidence>
<evidence type="ECO:0000256" key="5">
    <source>
        <dbReference type="ARBA" id="ARBA00022840"/>
    </source>
</evidence>
<dbReference type="EMBL" id="CP001798">
    <property type="protein sequence ID" value="ADE13457.1"/>
    <property type="molecule type" value="Genomic_DNA"/>
</dbReference>
<evidence type="ECO:0000256" key="2">
    <source>
        <dbReference type="ARBA" id="ARBA00009919"/>
    </source>
</evidence>
<evidence type="ECO:0000256" key="3">
    <source>
        <dbReference type="ARBA" id="ARBA00022679"/>
    </source>
</evidence>
<dbReference type="GO" id="GO:0008146">
    <property type="term" value="F:sulfotransferase activity"/>
    <property type="evidence" value="ECO:0007669"/>
    <property type="project" value="TreeGrafter"/>
</dbReference>
<dbReference type="NCBIfam" id="NF004281">
    <property type="entry name" value="PRK05690.1"/>
    <property type="match status" value="1"/>
</dbReference>
<evidence type="ECO:0000256" key="10">
    <source>
        <dbReference type="ARBA" id="ARBA00073635"/>
    </source>
</evidence>
<evidence type="ECO:0000313" key="16">
    <source>
        <dbReference type="Proteomes" id="UP000001844"/>
    </source>
</evidence>
<feature type="domain" description="THIF-type NAD/FAD binding fold" evidence="14">
    <location>
        <begin position="9"/>
        <end position="243"/>
    </location>
</feature>
<dbReference type="GO" id="GO:0008641">
    <property type="term" value="F:ubiquitin-like modifier activating enzyme activity"/>
    <property type="evidence" value="ECO:0007669"/>
    <property type="project" value="InterPro"/>
</dbReference>
<evidence type="ECO:0000256" key="6">
    <source>
        <dbReference type="ARBA" id="ARBA00052218"/>
    </source>
</evidence>
<dbReference type="KEGG" id="nhl:Nhal_0256"/>
<comment type="subunit">
    <text evidence="8">Homodimer. Forms a stable heterotetrameric complex of 2 MoeB and 2 MoaD during adenylation of MoaD.</text>
</comment>
<comment type="similarity">
    <text evidence="2">Belongs to the HesA/MoeB/ThiF family.</text>
</comment>
<keyword evidence="4" id="KW-0547">Nucleotide-binding</keyword>
<name>D5BUQ7_NITHN</name>
<dbReference type="SUPFAM" id="SSF69572">
    <property type="entry name" value="Activating enzymes of the ubiquitin-like proteins"/>
    <property type="match status" value="1"/>
</dbReference>
<evidence type="ECO:0000256" key="13">
    <source>
        <dbReference type="ARBA" id="ARBA00078531"/>
    </source>
</evidence>
<dbReference type="Gene3D" id="3.40.50.720">
    <property type="entry name" value="NAD(P)-binding Rossmann-like Domain"/>
    <property type="match status" value="1"/>
</dbReference>
<evidence type="ECO:0000256" key="4">
    <source>
        <dbReference type="ARBA" id="ARBA00022741"/>
    </source>
</evidence>
<comment type="pathway">
    <text evidence="1">Cofactor biosynthesis; molybdopterin biosynthesis.</text>
</comment>
<evidence type="ECO:0000256" key="11">
    <source>
        <dbReference type="ARBA" id="ARBA00075110"/>
    </source>
</evidence>
<dbReference type="EC" id="2.7.7.80" evidence="9"/>
<dbReference type="OrthoDB" id="9804286at2"/>
<dbReference type="InterPro" id="IPR035985">
    <property type="entry name" value="Ubiquitin-activating_enz"/>
</dbReference>
<dbReference type="RefSeq" id="WP_013031353.1">
    <property type="nucleotide sequence ID" value="NC_013960.1"/>
</dbReference>
<dbReference type="InterPro" id="IPR000594">
    <property type="entry name" value="ThiF_NAD_FAD-bd"/>
</dbReference>
<dbReference type="GO" id="GO:0005524">
    <property type="term" value="F:ATP binding"/>
    <property type="evidence" value="ECO:0007669"/>
    <property type="project" value="UniProtKB-KW"/>
</dbReference>
<proteinExistence type="inferred from homology"/>
<dbReference type="GO" id="GO:0005829">
    <property type="term" value="C:cytosol"/>
    <property type="evidence" value="ECO:0007669"/>
    <property type="project" value="TreeGrafter"/>
</dbReference>
<evidence type="ECO:0000256" key="7">
    <source>
        <dbReference type="ARBA" id="ARBA00055169"/>
    </source>
</evidence>
<dbReference type="AlphaFoldDB" id="D5BUQ7"/>
<evidence type="ECO:0000259" key="14">
    <source>
        <dbReference type="Pfam" id="PF00899"/>
    </source>
</evidence>
<dbReference type="CDD" id="cd00757">
    <property type="entry name" value="ThiF_MoeB_HesA_family"/>
    <property type="match status" value="1"/>
</dbReference>
<dbReference type="GO" id="GO:0004792">
    <property type="term" value="F:thiosulfate-cyanide sulfurtransferase activity"/>
    <property type="evidence" value="ECO:0007669"/>
    <property type="project" value="TreeGrafter"/>
</dbReference>
<dbReference type="FunFam" id="3.40.50.720:FF:000033">
    <property type="entry name" value="Adenylyltransferase and sulfurtransferase MOCS3"/>
    <property type="match status" value="1"/>
</dbReference>
<comment type="catalytic activity">
    <reaction evidence="6">
        <text>[molybdopterin-synthase sulfur-carrier protein]-C-terminal Gly-Gly + ATP + H(+) = [molybdopterin-synthase sulfur-carrier protein]-C-terminal Gly-Gly-AMP + diphosphate</text>
        <dbReference type="Rhea" id="RHEA:43616"/>
        <dbReference type="Rhea" id="RHEA-COMP:12159"/>
        <dbReference type="Rhea" id="RHEA-COMP:12202"/>
        <dbReference type="ChEBI" id="CHEBI:15378"/>
        <dbReference type="ChEBI" id="CHEBI:30616"/>
        <dbReference type="ChEBI" id="CHEBI:33019"/>
        <dbReference type="ChEBI" id="CHEBI:90618"/>
        <dbReference type="ChEBI" id="CHEBI:90778"/>
        <dbReference type="EC" id="2.7.7.80"/>
    </reaction>
</comment>
<reference evidence="16" key="1">
    <citation type="submission" date="2010-04" db="EMBL/GenBank/DDBJ databases">
        <title>Complete genome sequence of Nitrosococcus halophilus Nc4, a salt-adapted, aerobic obligate ammonia-oxidizing sulfur purple bacterium.</title>
        <authorList>
            <consortium name="US DOE Joint Genome Institute"/>
            <person name="Campbell M.A."/>
            <person name="Malfatti S.A."/>
            <person name="Chain P.S.G."/>
            <person name="Heidelberg J.F."/>
            <person name="Ward B.B."/>
            <person name="Klotz M.G."/>
        </authorList>
    </citation>
    <scope>NUCLEOTIDE SEQUENCE [LARGE SCALE GENOMIC DNA]</scope>
    <source>
        <strain evidence="16">Nc4</strain>
    </source>
</reference>